<dbReference type="Proteomes" id="UP000061587">
    <property type="component" value="Chromosome"/>
</dbReference>
<proteinExistence type="predicted"/>
<dbReference type="PATRIC" id="fig|821.40.peg.3673"/>
<reference evidence="1 2" key="2">
    <citation type="journal article" date="2016" name="Genome Biol. Evol.">
        <title>Extensive mobilome-driven genome diversification in mouse gut-associated Bacteroides vulgatus mpk.</title>
        <authorList>
            <person name="Lange A."/>
            <person name="Beier S."/>
            <person name="Steimle A."/>
            <person name="Autenrieth I.B."/>
            <person name="Huson D.H."/>
            <person name="Frick J.S."/>
        </authorList>
    </citation>
    <scope>NUCLEOTIDE SEQUENCE [LARGE SCALE GENOMIC DNA]</scope>
    <source>
        <strain evidence="2">mpk</strain>
    </source>
</reference>
<evidence type="ECO:0000313" key="1">
    <source>
        <dbReference type="EMBL" id="ALK85640.1"/>
    </source>
</evidence>
<organism evidence="1 2">
    <name type="scientific">Phocaeicola vulgatus</name>
    <name type="common">Bacteroides vulgatus</name>
    <dbReference type="NCBI Taxonomy" id="821"/>
    <lineage>
        <taxon>Bacteria</taxon>
        <taxon>Pseudomonadati</taxon>
        <taxon>Bacteroidota</taxon>
        <taxon>Bacteroidia</taxon>
        <taxon>Bacteroidales</taxon>
        <taxon>Bacteroidaceae</taxon>
        <taxon>Phocaeicola</taxon>
    </lineage>
</organism>
<evidence type="ECO:0000313" key="2">
    <source>
        <dbReference type="Proteomes" id="UP000061587"/>
    </source>
</evidence>
<sequence length="150" mass="17816">MTHNMTREYLRKCLYSFQKWKKVWECGWFKRSVFISNGSSHKPICFPDWMIGLYLTLENLDVIMPRISTVRNEGWDNSGLSCKISKWGDIAQKHTLQVIDESFDFQYVGTGLEYYNENKHMYILEGIEKSSSFDFFIRTNKAFVKLILKK</sequence>
<gene>
    <name evidence="1" type="ORF">BvMPK_3059</name>
</gene>
<reference evidence="2" key="1">
    <citation type="submission" date="2015-10" db="EMBL/GenBank/DDBJ databases">
        <title>Extensive mobilome-driven genome diversification in gut-associated Bacteroides vulgatus mpk.</title>
        <authorList>
            <person name="Beier S."/>
            <person name="Lange A."/>
            <person name="Huson D.H."/>
            <person name="Frick J.-S."/>
            <person name="Autenrieth I.B."/>
        </authorList>
    </citation>
    <scope>NUCLEOTIDE SEQUENCE [LARGE SCALE GENOMIC DNA]</scope>
    <source>
        <strain evidence="2">mpk</strain>
    </source>
</reference>
<name>A0A0P0M470_PHOVU</name>
<protein>
    <submittedName>
        <fullName evidence="1">Glycosyltransferase</fullName>
    </submittedName>
</protein>
<dbReference type="EMBL" id="CP013020">
    <property type="protein sequence ID" value="ALK85640.1"/>
    <property type="molecule type" value="Genomic_DNA"/>
</dbReference>
<dbReference type="AlphaFoldDB" id="A0A0P0M470"/>
<accession>A0A0P0M470</accession>